<evidence type="ECO:0000313" key="4">
    <source>
        <dbReference type="Proteomes" id="UP000603352"/>
    </source>
</evidence>
<dbReference type="Gene3D" id="1.10.260.40">
    <property type="entry name" value="lambda repressor-like DNA-binding domains"/>
    <property type="match status" value="1"/>
</dbReference>
<organism evidence="3 4">
    <name type="scientific">Tistrella bauzanensis</name>
    <dbReference type="NCBI Taxonomy" id="657419"/>
    <lineage>
        <taxon>Bacteria</taxon>
        <taxon>Pseudomonadati</taxon>
        <taxon>Pseudomonadota</taxon>
        <taxon>Alphaproteobacteria</taxon>
        <taxon>Geminicoccales</taxon>
        <taxon>Geminicoccaceae</taxon>
        <taxon>Tistrella</taxon>
    </lineage>
</organism>
<proteinExistence type="predicted"/>
<dbReference type="PANTHER" id="PTHR46797">
    <property type="entry name" value="HTH-TYPE TRANSCRIPTIONAL REGULATOR"/>
    <property type="match status" value="1"/>
</dbReference>
<dbReference type="Pfam" id="PF01381">
    <property type="entry name" value="HTH_3"/>
    <property type="match status" value="1"/>
</dbReference>
<dbReference type="PROSITE" id="PS50943">
    <property type="entry name" value="HTH_CROC1"/>
    <property type="match status" value="1"/>
</dbReference>
<dbReference type="Proteomes" id="UP000603352">
    <property type="component" value="Unassembled WGS sequence"/>
</dbReference>
<evidence type="ECO:0000313" key="3">
    <source>
        <dbReference type="EMBL" id="GGB57718.1"/>
    </source>
</evidence>
<dbReference type="PANTHER" id="PTHR46797:SF1">
    <property type="entry name" value="METHYLPHOSPHONATE SYNTHASE"/>
    <property type="match status" value="1"/>
</dbReference>
<dbReference type="InterPro" id="IPR010982">
    <property type="entry name" value="Lambda_DNA-bd_dom_sf"/>
</dbReference>
<dbReference type="SMART" id="SM00530">
    <property type="entry name" value="HTH_XRE"/>
    <property type="match status" value="1"/>
</dbReference>
<comment type="caution">
    <text evidence="3">The sequence shown here is derived from an EMBL/GenBank/DDBJ whole genome shotgun (WGS) entry which is preliminary data.</text>
</comment>
<dbReference type="InterPro" id="IPR001387">
    <property type="entry name" value="Cro/C1-type_HTH"/>
</dbReference>
<keyword evidence="1" id="KW-0238">DNA-binding</keyword>
<evidence type="ECO:0000259" key="2">
    <source>
        <dbReference type="PROSITE" id="PS50943"/>
    </source>
</evidence>
<evidence type="ECO:0000256" key="1">
    <source>
        <dbReference type="ARBA" id="ARBA00023125"/>
    </source>
</evidence>
<gene>
    <name evidence="3" type="ORF">GCM10011505_43270</name>
</gene>
<protein>
    <submittedName>
        <fullName evidence="3">Transcriptional regulator</fullName>
    </submittedName>
</protein>
<dbReference type="EMBL" id="BMDZ01000073">
    <property type="protein sequence ID" value="GGB57718.1"/>
    <property type="molecule type" value="Genomic_DNA"/>
</dbReference>
<keyword evidence="4" id="KW-1185">Reference proteome</keyword>
<reference evidence="4" key="1">
    <citation type="journal article" date="2019" name="Int. J. Syst. Evol. Microbiol.">
        <title>The Global Catalogue of Microorganisms (GCM) 10K type strain sequencing project: providing services to taxonomists for standard genome sequencing and annotation.</title>
        <authorList>
            <consortium name="The Broad Institute Genomics Platform"/>
            <consortium name="The Broad Institute Genome Sequencing Center for Infectious Disease"/>
            <person name="Wu L."/>
            <person name="Ma J."/>
        </authorList>
    </citation>
    <scope>NUCLEOTIDE SEQUENCE [LARGE SCALE GENOMIC DNA]</scope>
    <source>
        <strain evidence="4">CGMCC 1.10188</strain>
    </source>
</reference>
<accession>A0ABQ1J4E0</accession>
<dbReference type="CDD" id="cd00093">
    <property type="entry name" value="HTH_XRE"/>
    <property type="match status" value="1"/>
</dbReference>
<feature type="domain" description="HTH cro/C1-type" evidence="2">
    <location>
        <begin position="11"/>
        <end position="65"/>
    </location>
</feature>
<dbReference type="InterPro" id="IPR050807">
    <property type="entry name" value="TransReg_Diox_bact_type"/>
</dbReference>
<dbReference type="SUPFAM" id="SSF47413">
    <property type="entry name" value="lambda repressor-like DNA-binding domains"/>
    <property type="match status" value="1"/>
</dbReference>
<dbReference type="RefSeq" id="WP_188581830.1">
    <property type="nucleotide sequence ID" value="NZ_BMDZ01000073.1"/>
</dbReference>
<sequence length="116" mass="12800">MDIGNYIGTRIKAFREARGLTQAQLAQLMYKNVETISNFERGRVVTSVRTLEKLAHVLNVQIADFFTDIEPGEGETPALSESAIKVLNGVKLLPEEDVELLAGIVGVLERRRSSSV</sequence>
<name>A0ABQ1J4E0_9PROT</name>